<reference evidence="6" key="1">
    <citation type="submission" date="2020-09" db="EMBL/GenBank/DDBJ databases">
        <authorList>
            <person name="Kikuchi T."/>
        </authorList>
    </citation>
    <scope>NUCLEOTIDE SEQUENCE</scope>
    <source>
        <strain evidence="6">SH1</strain>
    </source>
</reference>
<protein>
    <recommendedName>
        <fullName evidence="8">ANK_REP_REGION domain-containing protein</fullName>
    </recommendedName>
</protein>
<dbReference type="OrthoDB" id="19014at2759"/>
<evidence type="ECO:0000256" key="5">
    <source>
        <dbReference type="SAM" id="MobiDB-lite"/>
    </source>
</evidence>
<evidence type="ECO:0000313" key="6">
    <source>
        <dbReference type="EMBL" id="CAD5211556.1"/>
    </source>
</evidence>
<feature type="compositionally biased region" description="Polar residues" evidence="5">
    <location>
        <begin position="936"/>
        <end position="964"/>
    </location>
</feature>
<evidence type="ECO:0000256" key="2">
    <source>
        <dbReference type="ARBA" id="ARBA00022737"/>
    </source>
</evidence>
<sequence length="1052" mass="114768">MVLDDDDEGNRITHNEIIQGRMNVQNNVINRRREQLQAWEGSEMNRLPAVRKPVNKSKVKFQDSDIFFSACVSGDEEEVVELLAKGANVNTTTIDGVTPLHQSVIDGNFEMVRFLLDHGADINAQDNEGWTPLHAAVCCGNLNILEYLYDKGADITITNTDKELPVDLAEDDTIKHYLEERLQIHGLTADECRQREEKVMLKDCMDWIRNGAYLDKPHPRTGATALHVAASKGYNKLISLLVQAGADVNARDFEGWTPLHAAAHWGEKEACRILISRGADVNAESIAGQNVLRVADANILESLEQMAEEFAARNHTLPLDQVDLNAEADNDKVQSNVNMHSSGKRLSIGRMNSLEKDEIKKKDEHDENVSLHGQNATRSQHSLSPPPAKKVNENKENPVEVQKAAPPQVPPKSLSLKNIQMEELEDEEWEDEEEEVEEESEVSKTSSAVTPVTNTTLYLPKTYQVPGANRVAIVESDKSQSSQSSSTLSVQAVLPAPRGPSGSETSTSYSSGSYSTSGSTSLSSSQSASTSSSQPSKSLNDDIPRKDDTPTPLSQRKASSVTSRTVNSPRKHESLEDDEVSAETVSSASEASNTSASISSIQTRSRSMTPRDTSSSLYSSDQSVKCTLKVQSQPQQPSTATPKKEEPEQKTQSAEQNQSQNQNLKMSEFAQPASPVNRAPLARISMSPSTESLTSSESSVVFRKPAIPPHQVTPTKTSPTKVTVPGSAPAKPSSSASSIIQRLNSLNQPTVSSLTRQKPPMLRSQSVAVDKFAAAKFGSENEASTSANNPPPWVGHWRNERGVIQVGPKPSVSGMVKANEGYRDFRTSSALSNGSVSSAASDAFQNNVFRKSIQQTPPTQPAPQKESEAERKAKSRLQRASRRSTQGVTQEQLSEVRGCASNSSSAVSTPTSSRQQMRVEDDANGKWKKDRYGVPKQSSQSTEPVRSTIPSGSSLSQLNQTRTPPTLPGETPSAAKMRRAQVFRNNRRGTGPVEMEGQMQEPIEFGTPVKPSPYCQSPQLQWKSSTLNFLSTNRKSNTARVAPFSQVISTFV</sequence>
<keyword evidence="4" id="KW-0040">ANK repeat</keyword>
<keyword evidence="2" id="KW-0677">Repeat</keyword>
<name>A0A811K846_9BILA</name>
<dbReference type="EMBL" id="CAJFCW020000002">
    <property type="protein sequence ID" value="CAG9093770.1"/>
    <property type="molecule type" value="Genomic_DNA"/>
</dbReference>
<evidence type="ECO:0000313" key="7">
    <source>
        <dbReference type="Proteomes" id="UP000614601"/>
    </source>
</evidence>
<feature type="repeat" description="ANK" evidence="4">
    <location>
        <begin position="254"/>
        <end position="286"/>
    </location>
</feature>
<feature type="repeat" description="ANK" evidence="4">
    <location>
        <begin position="221"/>
        <end position="253"/>
    </location>
</feature>
<feature type="compositionally biased region" description="Basic and acidic residues" evidence="5">
    <location>
        <begin position="353"/>
        <end position="369"/>
    </location>
</feature>
<dbReference type="AlphaFoldDB" id="A0A811K846"/>
<comment type="similarity">
    <text evidence="3">Belongs to the NRARP family.</text>
</comment>
<dbReference type="Proteomes" id="UP000783686">
    <property type="component" value="Unassembled WGS sequence"/>
</dbReference>
<dbReference type="FunFam" id="1.25.40.20:FF:000898">
    <property type="entry name" value="Protein phosphatase 1 regulatory subunit 12A"/>
    <property type="match status" value="1"/>
</dbReference>
<proteinExistence type="inferred from homology"/>
<dbReference type="GO" id="GO:0005737">
    <property type="term" value="C:cytoplasm"/>
    <property type="evidence" value="ECO:0007669"/>
    <property type="project" value="TreeGrafter"/>
</dbReference>
<dbReference type="Proteomes" id="UP000614601">
    <property type="component" value="Unassembled WGS sequence"/>
</dbReference>
<evidence type="ECO:0000256" key="4">
    <source>
        <dbReference type="PROSITE-ProRule" id="PRU00023"/>
    </source>
</evidence>
<feature type="compositionally biased region" description="Polar residues" evidence="5">
    <location>
        <begin position="371"/>
        <end position="383"/>
    </location>
</feature>
<dbReference type="SMART" id="SM00248">
    <property type="entry name" value="ANK"/>
    <property type="match status" value="5"/>
</dbReference>
<feature type="repeat" description="ANK" evidence="4">
    <location>
        <begin position="95"/>
        <end position="127"/>
    </location>
</feature>
<dbReference type="GO" id="GO:0019208">
    <property type="term" value="F:phosphatase regulator activity"/>
    <property type="evidence" value="ECO:0007669"/>
    <property type="project" value="TreeGrafter"/>
</dbReference>
<feature type="compositionally biased region" description="Polar residues" evidence="5">
    <location>
        <begin position="739"/>
        <end position="756"/>
    </location>
</feature>
<dbReference type="FunFam" id="1.25.40.20:FF:000198">
    <property type="entry name" value="Myosin binding subunit, isoform P"/>
    <property type="match status" value="1"/>
</dbReference>
<evidence type="ECO:0000256" key="1">
    <source>
        <dbReference type="ARBA" id="ARBA00022473"/>
    </source>
</evidence>
<dbReference type="Gene3D" id="1.25.40.20">
    <property type="entry name" value="Ankyrin repeat-containing domain"/>
    <property type="match status" value="2"/>
</dbReference>
<comment type="caution">
    <text evidence="6">The sequence shown here is derived from an EMBL/GenBank/DDBJ whole genome shotgun (WGS) entry which is preliminary data.</text>
</comment>
<feature type="compositionally biased region" description="Low complexity" evidence="5">
    <location>
        <begin position="582"/>
        <end position="601"/>
    </location>
</feature>
<feature type="compositionally biased region" description="Low complexity" evidence="5">
    <location>
        <begin position="900"/>
        <end position="913"/>
    </location>
</feature>
<feature type="compositionally biased region" description="Acidic residues" evidence="5">
    <location>
        <begin position="422"/>
        <end position="440"/>
    </location>
</feature>
<feature type="compositionally biased region" description="Polar residues" evidence="5">
    <location>
        <begin position="551"/>
        <end position="568"/>
    </location>
</feature>
<dbReference type="PROSITE" id="PS50297">
    <property type="entry name" value="ANK_REP_REGION"/>
    <property type="match status" value="4"/>
</dbReference>
<feature type="region of interest" description="Disordered" evidence="5">
    <location>
        <begin position="328"/>
        <end position="798"/>
    </location>
</feature>
<dbReference type="Gene3D" id="6.10.140.390">
    <property type="match status" value="1"/>
</dbReference>
<feature type="compositionally biased region" description="Basic residues" evidence="5">
    <location>
        <begin position="873"/>
        <end position="882"/>
    </location>
</feature>
<feature type="compositionally biased region" description="Low complexity" evidence="5">
    <location>
        <begin position="499"/>
        <end position="538"/>
    </location>
</feature>
<dbReference type="InterPro" id="IPR036770">
    <property type="entry name" value="Ankyrin_rpt-contain_sf"/>
</dbReference>
<gene>
    <name evidence="6" type="ORF">BOKJ2_LOCUS3753</name>
</gene>
<organism evidence="6 7">
    <name type="scientific">Bursaphelenchus okinawaensis</name>
    <dbReference type="NCBI Taxonomy" id="465554"/>
    <lineage>
        <taxon>Eukaryota</taxon>
        <taxon>Metazoa</taxon>
        <taxon>Ecdysozoa</taxon>
        <taxon>Nematoda</taxon>
        <taxon>Chromadorea</taxon>
        <taxon>Rhabditida</taxon>
        <taxon>Tylenchina</taxon>
        <taxon>Tylenchomorpha</taxon>
        <taxon>Aphelenchoidea</taxon>
        <taxon>Aphelenchoididae</taxon>
        <taxon>Bursaphelenchus</taxon>
    </lineage>
</organism>
<feature type="compositionally biased region" description="Low complexity" evidence="5">
    <location>
        <begin position="685"/>
        <end position="699"/>
    </location>
</feature>
<feature type="compositionally biased region" description="Basic and acidic residues" evidence="5">
    <location>
        <begin position="917"/>
        <end position="933"/>
    </location>
</feature>
<accession>A0A811K846</accession>
<dbReference type="EMBL" id="CAJFDH010000002">
    <property type="protein sequence ID" value="CAD5211556.1"/>
    <property type="molecule type" value="Genomic_DNA"/>
</dbReference>
<feature type="repeat" description="ANK" evidence="4">
    <location>
        <begin position="128"/>
        <end position="160"/>
    </location>
</feature>
<dbReference type="PANTHER" id="PTHR24179">
    <property type="entry name" value="PROTEIN PHOSPHATASE 1 REGULATORY SUBUNIT 12"/>
    <property type="match status" value="1"/>
</dbReference>
<feature type="compositionally biased region" description="Polar residues" evidence="5">
    <location>
        <begin position="602"/>
        <end position="613"/>
    </location>
</feature>
<dbReference type="CDD" id="cd21930">
    <property type="entry name" value="IPD_PPP1R12"/>
    <property type="match status" value="1"/>
</dbReference>
<feature type="compositionally biased region" description="Low complexity" evidence="5">
    <location>
        <begin position="614"/>
        <end position="623"/>
    </location>
</feature>
<evidence type="ECO:0008006" key="8">
    <source>
        <dbReference type="Google" id="ProtNLM"/>
    </source>
</evidence>
<dbReference type="InterPro" id="IPR002110">
    <property type="entry name" value="Ankyrin_rpt"/>
</dbReference>
<keyword evidence="7" id="KW-1185">Reference proteome</keyword>
<feature type="compositionally biased region" description="Polar residues" evidence="5">
    <location>
        <begin position="883"/>
        <end position="893"/>
    </location>
</feature>
<dbReference type="GO" id="GO:0004857">
    <property type="term" value="F:enzyme inhibitor activity"/>
    <property type="evidence" value="ECO:0007669"/>
    <property type="project" value="TreeGrafter"/>
</dbReference>
<feature type="compositionally biased region" description="Polar residues" evidence="5">
    <location>
        <begin position="444"/>
        <end position="457"/>
    </location>
</feature>
<keyword evidence="1" id="KW-0217">Developmental protein</keyword>
<dbReference type="PANTHER" id="PTHR24179:SF21">
    <property type="entry name" value="MYOSIN BINDING SUBUNIT, ISOFORM O"/>
    <property type="match status" value="1"/>
</dbReference>
<feature type="compositionally biased region" description="Basic and acidic residues" evidence="5">
    <location>
        <begin position="539"/>
        <end position="549"/>
    </location>
</feature>
<dbReference type="PROSITE" id="PS50088">
    <property type="entry name" value="ANK_REPEAT"/>
    <property type="match status" value="4"/>
</dbReference>
<dbReference type="PRINTS" id="PR01415">
    <property type="entry name" value="ANKYRIN"/>
</dbReference>
<feature type="compositionally biased region" description="Low complexity" evidence="5">
    <location>
        <begin position="712"/>
        <end position="738"/>
    </location>
</feature>
<dbReference type="Pfam" id="PF12796">
    <property type="entry name" value="Ank_2"/>
    <property type="match status" value="2"/>
</dbReference>
<dbReference type="InterPro" id="IPR051226">
    <property type="entry name" value="PP1_Regulatory_Subunit"/>
</dbReference>
<dbReference type="SUPFAM" id="SSF48403">
    <property type="entry name" value="Ankyrin repeat"/>
    <property type="match status" value="1"/>
</dbReference>
<feature type="region of interest" description="Disordered" evidence="5">
    <location>
        <begin position="847"/>
        <end position="976"/>
    </location>
</feature>
<evidence type="ECO:0000256" key="3">
    <source>
        <dbReference type="ARBA" id="ARBA00038386"/>
    </source>
</evidence>